<comment type="caution">
    <text evidence="2">The sequence shown here is derived from an EMBL/GenBank/DDBJ whole genome shotgun (WGS) entry which is preliminary data.</text>
</comment>
<feature type="region of interest" description="Disordered" evidence="1">
    <location>
        <begin position="479"/>
        <end position="505"/>
    </location>
</feature>
<dbReference type="Proteomes" id="UP000266340">
    <property type="component" value="Unassembled WGS sequence"/>
</dbReference>
<protein>
    <recommendedName>
        <fullName evidence="4">DUF4309 domain-containing protein</fullName>
    </recommendedName>
</protein>
<evidence type="ECO:0008006" key="4">
    <source>
        <dbReference type="Google" id="ProtNLM"/>
    </source>
</evidence>
<dbReference type="OrthoDB" id="2427361at2"/>
<keyword evidence="3" id="KW-1185">Reference proteome</keyword>
<evidence type="ECO:0000313" key="2">
    <source>
        <dbReference type="EMBL" id="RIE01238.1"/>
    </source>
</evidence>
<gene>
    <name evidence="2" type="ORF">D3H35_22865</name>
</gene>
<dbReference type="RefSeq" id="WP_119151500.1">
    <property type="nucleotide sequence ID" value="NZ_JBHSOV010000041.1"/>
</dbReference>
<feature type="region of interest" description="Disordered" evidence="1">
    <location>
        <begin position="23"/>
        <end position="48"/>
    </location>
</feature>
<organism evidence="2 3">
    <name type="scientific">Cohnella faecalis</name>
    <dbReference type="NCBI Taxonomy" id="2315694"/>
    <lineage>
        <taxon>Bacteria</taxon>
        <taxon>Bacillati</taxon>
        <taxon>Bacillota</taxon>
        <taxon>Bacilli</taxon>
        <taxon>Bacillales</taxon>
        <taxon>Paenibacillaceae</taxon>
        <taxon>Cohnella</taxon>
    </lineage>
</organism>
<reference evidence="2 3" key="1">
    <citation type="submission" date="2018-09" db="EMBL/GenBank/DDBJ databases">
        <title>Cohnella cavernae sp. nov., isolated from a karst cave.</title>
        <authorList>
            <person name="Zhu H."/>
        </authorList>
    </citation>
    <scope>NUCLEOTIDE SEQUENCE [LARGE SCALE GENOMIC DNA]</scope>
    <source>
        <strain evidence="2 3">K2E09-144</strain>
    </source>
</reference>
<sequence length="505" mass="56821">MRKMLILLITAISLTGCFGGSGEEVQTAEPTATSIDQSADSNVEDPEPSATNFDILKQIMGLNKQQVIEKLGKSYTKYVGSDSQPGQGIAYEQLGLRIVFDEKMGRIETIYCNELIDIEGVKLGMEPSYFIDMLGGGAEKMTTGRKPSYEVSFNFGPFFVWIQAANKESPTTQLVIRRNHNYDESIASHAAFKSDLKHIQAIFNMDREPVIETLGMDYSLYYGNDGDTHLGIGINFEKYGLTLLFDDSGDRVDGIYCDEGAAYEGVTKVDINGAKLGMTFAEIRKLLGEGEFIDRTTFSEGYPPVYSLNYDFGNVTASFGVSDREGRTDELHIYRISENNRSNPKVNLIKPIANELDFSKIKELLSLTAEQVVEKLGDKRREYNKHWGQFELGNGLFYEQYGLIFAIDSDSQYTIYSRENVEINGARLGMTFSEIQQYLGTEGVVDWVEAYQPYYRLTYTYDDFTISFASYDEDGKTVEVKIQPREPEEREANSKKTEAGLRSNA</sequence>
<feature type="compositionally biased region" description="Polar residues" evidence="1">
    <location>
        <begin position="28"/>
        <end position="41"/>
    </location>
</feature>
<dbReference type="AlphaFoldDB" id="A0A398CK45"/>
<feature type="compositionally biased region" description="Basic and acidic residues" evidence="1">
    <location>
        <begin position="479"/>
        <end position="499"/>
    </location>
</feature>
<dbReference type="EMBL" id="QXJM01000040">
    <property type="protein sequence ID" value="RIE01238.1"/>
    <property type="molecule type" value="Genomic_DNA"/>
</dbReference>
<accession>A0A398CK45</accession>
<evidence type="ECO:0000256" key="1">
    <source>
        <dbReference type="SAM" id="MobiDB-lite"/>
    </source>
</evidence>
<proteinExistence type="predicted"/>
<evidence type="ECO:0000313" key="3">
    <source>
        <dbReference type="Proteomes" id="UP000266340"/>
    </source>
</evidence>
<dbReference type="PROSITE" id="PS51257">
    <property type="entry name" value="PROKAR_LIPOPROTEIN"/>
    <property type="match status" value="1"/>
</dbReference>
<name>A0A398CK45_9BACL</name>